<dbReference type="InterPro" id="IPR016181">
    <property type="entry name" value="Acyl_CoA_acyltransferase"/>
</dbReference>
<comment type="caution">
    <text evidence="3">The sequence shown here is derived from an EMBL/GenBank/DDBJ whole genome shotgun (WGS) entry which is preliminary data.</text>
</comment>
<dbReference type="SUPFAM" id="SSF55729">
    <property type="entry name" value="Acyl-CoA N-acyltransferases (Nat)"/>
    <property type="match status" value="2"/>
</dbReference>
<keyword evidence="4" id="KW-1185">Reference proteome</keyword>
<feature type="domain" description="N-acetyltransferase" evidence="2">
    <location>
        <begin position="30"/>
        <end position="193"/>
    </location>
</feature>
<dbReference type="Pfam" id="PF13302">
    <property type="entry name" value="Acetyltransf_3"/>
    <property type="match status" value="1"/>
</dbReference>
<dbReference type="EMBL" id="BJYX01000013">
    <property type="protein sequence ID" value="GEO30798.1"/>
    <property type="molecule type" value="Genomic_DNA"/>
</dbReference>
<dbReference type="PANTHER" id="PTHR43792">
    <property type="entry name" value="GNAT FAMILY, PUTATIVE (AFU_ORTHOLOGUE AFUA_3G00765)-RELATED-RELATED"/>
    <property type="match status" value="1"/>
</dbReference>
<reference evidence="3 4" key="1">
    <citation type="submission" date="2019-07" db="EMBL/GenBank/DDBJ databases">
        <title>Whole genome shotgun sequence of Terrabacter aerolatus NBRC 106305.</title>
        <authorList>
            <person name="Hosoyama A."/>
            <person name="Uohara A."/>
            <person name="Ohji S."/>
            <person name="Ichikawa N."/>
        </authorList>
    </citation>
    <scope>NUCLEOTIDE SEQUENCE [LARGE SCALE GENOMIC DNA]</scope>
    <source>
        <strain evidence="3 4">NBRC 106305</strain>
    </source>
</reference>
<dbReference type="AlphaFoldDB" id="A0A512D2V5"/>
<evidence type="ECO:0000259" key="2">
    <source>
        <dbReference type="PROSITE" id="PS51186"/>
    </source>
</evidence>
<proteinExistence type="predicted"/>
<dbReference type="InterPro" id="IPR000182">
    <property type="entry name" value="GNAT_dom"/>
</dbReference>
<dbReference type="Gene3D" id="3.40.630.30">
    <property type="match status" value="2"/>
</dbReference>
<dbReference type="PANTHER" id="PTHR43792:SF1">
    <property type="entry name" value="N-ACETYLTRANSFERASE DOMAIN-CONTAINING PROTEIN"/>
    <property type="match status" value="1"/>
</dbReference>
<dbReference type="PROSITE" id="PS51186">
    <property type="entry name" value="GNAT"/>
    <property type="match status" value="1"/>
</dbReference>
<dbReference type="GO" id="GO:0016747">
    <property type="term" value="F:acyltransferase activity, transferring groups other than amino-acyl groups"/>
    <property type="evidence" value="ECO:0007669"/>
    <property type="project" value="InterPro"/>
</dbReference>
<feature type="region of interest" description="Disordered" evidence="1">
    <location>
        <begin position="1"/>
        <end position="26"/>
    </location>
</feature>
<dbReference type="Proteomes" id="UP000321534">
    <property type="component" value="Unassembled WGS sequence"/>
</dbReference>
<accession>A0A512D2V5</accession>
<protein>
    <recommendedName>
        <fullName evidence="2">N-acetyltransferase domain-containing protein</fullName>
    </recommendedName>
</protein>
<evidence type="ECO:0000313" key="3">
    <source>
        <dbReference type="EMBL" id="GEO30798.1"/>
    </source>
</evidence>
<dbReference type="InterPro" id="IPR051531">
    <property type="entry name" value="N-acetyltransferase"/>
</dbReference>
<gene>
    <name evidence="3" type="ORF">TAE01_26080</name>
</gene>
<evidence type="ECO:0000256" key="1">
    <source>
        <dbReference type="SAM" id="MobiDB-lite"/>
    </source>
</evidence>
<name>A0A512D2V5_9MICO</name>
<sequence length="369" mass="40682">MRDAGTRASDTVAPAGPDREGDPWITTDRLVLRRPRMDDLRDYLRLHGDPRTYAHSPASQPSPERCRERLADDLADWEREGLGYVAVVDRATDEVIGWAGLRHKDSDPESLNLYYRLLHDRLGQGLGRAISRAVVAWATEHRPDALVTAMVDTVNAASLRTATSSGLVQVGMRRLKDRPDGEPMAYFEAPRVASVPTGAPDRSLRAAIADLWVRANDAGGSVGFLPGAPRGDVEAALDRHVEDVTRGRSLLCLLRDPGGDLRGLGFWEHSRGFPHEHVAGLKRLMVGPESQGRNLGRLLLGGMVGIVRRELPWVELLRLDYRDGLGLGEFYARSGWTEVGRVPGGLRLSATDYRDDVAMARRVDGEPLR</sequence>
<evidence type="ECO:0000313" key="4">
    <source>
        <dbReference type="Proteomes" id="UP000321534"/>
    </source>
</evidence>
<organism evidence="3 4">
    <name type="scientific">Terrabacter aerolatus</name>
    <dbReference type="NCBI Taxonomy" id="422442"/>
    <lineage>
        <taxon>Bacteria</taxon>
        <taxon>Bacillati</taxon>
        <taxon>Actinomycetota</taxon>
        <taxon>Actinomycetes</taxon>
        <taxon>Micrococcales</taxon>
        <taxon>Intrasporangiaceae</taxon>
        <taxon>Terrabacter</taxon>
    </lineage>
</organism>